<name>A0A9P5JYT8_9AGAM</name>
<evidence type="ECO:0000256" key="1">
    <source>
        <dbReference type="SAM" id="MobiDB-lite"/>
    </source>
</evidence>
<feature type="region of interest" description="Disordered" evidence="1">
    <location>
        <begin position="135"/>
        <end position="167"/>
    </location>
</feature>
<dbReference type="OrthoDB" id="4062651at2759"/>
<reference evidence="3" key="1">
    <citation type="submission" date="2019-10" db="EMBL/GenBank/DDBJ databases">
        <authorList>
            <consortium name="DOE Joint Genome Institute"/>
            <person name="Kuo A."/>
            <person name="Miyauchi S."/>
            <person name="Kiss E."/>
            <person name="Drula E."/>
            <person name="Kohler A."/>
            <person name="Sanchez-Garcia M."/>
            <person name="Andreopoulos B."/>
            <person name="Barry K.W."/>
            <person name="Bonito G."/>
            <person name="Buee M."/>
            <person name="Carver A."/>
            <person name="Chen C."/>
            <person name="Cichocki N."/>
            <person name="Clum A."/>
            <person name="Culley D."/>
            <person name="Crous P.W."/>
            <person name="Fauchery L."/>
            <person name="Girlanda M."/>
            <person name="Hayes R."/>
            <person name="Keri Z."/>
            <person name="LaButti K."/>
            <person name="Lipzen A."/>
            <person name="Lombard V."/>
            <person name="Magnuson J."/>
            <person name="Maillard F."/>
            <person name="Morin E."/>
            <person name="Murat C."/>
            <person name="Nolan M."/>
            <person name="Ohm R."/>
            <person name="Pangilinan J."/>
            <person name="Pereira M."/>
            <person name="Perotto S."/>
            <person name="Peter M."/>
            <person name="Riley R."/>
            <person name="Sitrit Y."/>
            <person name="Stielow B."/>
            <person name="Szollosi G."/>
            <person name="Zifcakova L."/>
            <person name="Stursova M."/>
            <person name="Spatafora J.W."/>
            <person name="Tedersoo L."/>
            <person name="Vaario L.-M."/>
            <person name="Yamada A."/>
            <person name="Yan M."/>
            <person name="Wang P."/>
            <person name="Xu J."/>
            <person name="Bruns T."/>
            <person name="Baldrian P."/>
            <person name="Vilgalys R."/>
            <person name="Henrissat B."/>
            <person name="Grigoriev I.V."/>
            <person name="Hibbett D."/>
            <person name="Nagy L.G."/>
            <person name="Martin F.M."/>
        </authorList>
    </citation>
    <scope>NUCLEOTIDE SEQUENCE</scope>
    <source>
        <strain evidence="3">Prilba</strain>
    </source>
</reference>
<evidence type="ECO:0000313" key="3">
    <source>
        <dbReference type="EMBL" id="KAF8469824.1"/>
    </source>
</evidence>
<dbReference type="GO" id="GO:0044773">
    <property type="term" value="P:mitotic DNA damage checkpoint signaling"/>
    <property type="evidence" value="ECO:0007669"/>
    <property type="project" value="TreeGrafter"/>
</dbReference>
<dbReference type="InterPro" id="IPR000719">
    <property type="entry name" value="Prot_kinase_dom"/>
</dbReference>
<dbReference type="PROSITE" id="PS00108">
    <property type="entry name" value="PROTEIN_KINASE_ST"/>
    <property type="match status" value="1"/>
</dbReference>
<dbReference type="SUPFAM" id="SSF56112">
    <property type="entry name" value="Protein kinase-like (PK-like)"/>
    <property type="match status" value="1"/>
</dbReference>
<gene>
    <name evidence="3" type="ORF">DFH94DRAFT_772690</name>
</gene>
<dbReference type="PROSITE" id="PS50011">
    <property type="entry name" value="PROTEIN_KINASE_DOM"/>
    <property type="match status" value="1"/>
</dbReference>
<dbReference type="PANTHER" id="PTHR44167">
    <property type="entry name" value="OVARIAN-SPECIFIC SERINE/THREONINE-PROTEIN KINASE LOK-RELATED"/>
    <property type="match status" value="1"/>
</dbReference>
<evidence type="ECO:0000313" key="4">
    <source>
        <dbReference type="Proteomes" id="UP000759537"/>
    </source>
</evidence>
<evidence type="ECO:0000259" key="2">
    <source>
        <dbReference type="PROSITE" id="PS50011"/>
    </source>
</evidence>
<organism evidence="3 4">
    <name type="scientific">Russula ochroleuca</name>
    <dbReference type="NCBI Taxonomy" id="152965"/>
    <lineage>
        <taxon>Eukaryota</taxon>
        <taxon>Fungi</taxon>
        <taxon>Dikarya</taxon>
        <taxon>Basidiomycota</taxon>
        <taxon>Agaricomycotina</taxon>
        <taxon>Agaricomycetes</taxon>
        <taxon>Russulales</taxon>
        <taxon>Russulaceae</taxon>
        <taxon>Russula</taxon>
    </lineage>
</organism>
<dbReference type="InterPro" id="IPR008271">
    <property type="entry name" value="Ser/Thr_kinase_AS"/>
</dbReference>
<dbReference type="Gene3D" id="1.10.510.10">
    <property type="entry name" value="Transferase(Phosphotransferase) domain 1"/>
    <property type="match status" value="1"/>
</dbReference>
<dbReference type="GO" id="GO:0005737">
    <property type="term" value="C:cytoplasm"/>
    <property type="evidence" value="ECO:0007669"/>
    <property type="project" value="TreeGrafter"/>
</dbReference>
<reference evidence="3" key="2">
    <citation type="journal article" date="2020" name="Nat. Commun.">
        <title>Large-scale genome sequencing of mycorrhizal fungi provides insights into the early evolution of symbiotic traits.</title>
        <authorList>
            <person name="Miyauchi S."/>
            <person name="Kiss E."/>
            <person name="Kuo A."/>
            <person name="Drula E."/>
            <person name="Kohler A."/>
            <person name="Sanchez-Garcia M."/>
            <person name="Morin E."/>
            <person name="Andreopoulos B."/>
            <person name="Barry K.W."/>
            <person name="Bonito G."/>
            <person name="Buee M."/>
            <person name="Carver A."/>
            <person name="Chen C."/>
            <person name="Cichocki N."/>
            <person name="Clum A."/>
            <person name="Culley D."/>
            <person name="Crous P.W."/>
            <person name="Fauchery L."/>
            <person name="Girlanda M."/>
            <person name="Hayes R.D."/>
            <person name="Keri Z."/>
            <person name="LaButti K."/>
            <person name="Lipzen A."/>
            <person name="Lombard V."/>
            <person name="Magnuson J."/>
            <person name="Maillard F."/>
            <person name="Murat C."/>
            <person name="Nolan M."/>
            <person name="Ohm R.A."/>
            <person name="Pangilinan J."/>
            <person name="Pereira M.F."/>
            <person name="Perotto S."/>
            <person name="Peter M."/>
            <person name="Pfister S."/>
            <person name="Riley R."/>
            <person name="Sitrit Y."/>
            <person name="Stielow J.B."/>
            <person name="Szollosi G."/>
            <person name="Zifcakova L."/>
            <person name="Stursova M."/>
            <person name="Spatafora J.W."/>
            <person name="Tedersoo L."/>
            <person name="Vaario L.M."/>
            <person name="Yamada A."/>
            <person name="Yan M."/>
            <person name="Wang P."/>
            <person name="Xu J."/>
            <person name="Bruns T."/>
            <person name="Baldrian P."/>
            <person name="Vilgalys R."/>
            <person name="Dunand C."/>
            <person name="Henrissat B."/>
            <person name="Grigoriev I.V."/>
            <person name="Hibbett D."/>
            <person name="Nagy L.G."/>
            <person name="Martin F.M."/>
        </authorList>
    </citation>
    <scope>NUCLEOTIDE SEQUENCE</scope>
    <source>
        <strain evidence="3">Prilba</strain>
    </source>
</reference>
<comment type="caution">
    <text evidence="3">The sequence shown here is derived from an EMBL/GenBank/DDBJ whole genome shotgun (WGS) entry which is preliminary data.</text>
</comment>
<protein>
    <submittedName>
        <fullName evidence="3">Kinase-like domain-containing protein</fullName>
    </submittedName>
</protein>
<accession>A0A9P5JYT8</accession>
<dbReference type="EMBL" id="WHVB01000027">
    <property type="protein sequence ID" value="KAF8469824.1"/>
    <property type="molecule type" value="Genomic_DNA"/>
</dbReference>
<keyword evidence="4" id="KW-1185">Reference proteome</keyword>
<keyword evidence="3" id="KW-0418">Kinase</keyword>
<dbReference type="GO" id="GO:0005524">
    <property type="term" value="F:ATP binding"/>
    <property type="evidence" value="ECO:0007669"/>
    <property type="project" value="InterPro"/>
</dbReference>
<keyword evidence="3" id="KW-0808">Transferase</keyword>
<dbReference type="InterPro" id="IPR011009">
    <property type="entry name" value="Kinase-like_dom_sf"/>
</dbReference>
<dbReference type="CDD" id="cd00180">
    <property type="entry name" value="PKc"/>
    <property type="match status" value="1"/>
</dbReference>
<dbReference type="Pfam" id="PF00069">
    <property type="entry name" value="Pkinase"/>
    <property type="match status" value="1"/>
</dbReference>
<dbReference type="SMART" id="SM00220">
    <property type="entry name" value="S_TKc"/>
    <property type="match status" value="1"/>
</dbReference>
<feature type="domain" description="Protein kinase" evidence="2">
    <location>
        <begin position="142"/>
        <end position="448"/>
    </location>
</feature>
<proteinExistence type="predicted"/>
<dbReference type="GO" id="GO:0004674">
    <property type="term" value="F:protein serine/threonine kinase activity"/>
    <property type="evidence" value="ECO:0007669"/>
    <property type="project" value="TreeGrafter"/>
</dbReference>
<dbReference type="AlphaFoldDB" id="A0A9P5JYT8"/>
<dbReference type="Proteomes" id="UP000759537">
    <property type="component" value="Unassembled WGS sequence"/>
</dbReference>
<dbReference type="PANTHER" id="PTHR44167:SF24">
    <property type="entry name" value="SERINE_THREONINE-PROTEIN KINASE CHK2"/>
    <property type="match status" value="1"/>
</dbReference>
<dbReference type="GO" id="GO:0005634">
    <property type="term" value="C:nucleus"/>
    <property type="evidence" value="ECO:0007669"/>
    <property type="project" value="TreeGrafter"/>
</dbReference>
<sequence>MNDFRLEIGSFSHCILEVVSGTNQADRWRMLLQASCLARLGNKLRSNDANDPVVIMAIYIDSNLQAHEYLVYQPDTGNKKVLYYETIFNITRPERAFEFIFRLYNFLSQALVNNRKLTISLFAELEKTKNAIPENHYPALTSGRKRKRGAGGGGADTPRRRPAPGPLEDRVVQASLKAAGYELLPTDGMLVPITQLKPSMRDATHSDGSHIVLKLIDADTHELAILKYLNEIKSAANHTIELHGVVDITVTKVIALKWRIPLDEYFRFHDAPESAASFPEQFLEGVAFLHEHRVAHMDLKPGNVVIDGLDRERPPRVVIIDFGLSIFIEDEDTVIEGFCGTPPWVAPEVGTRDGPHTEYSAILADRWSCGHMMSYIKKLLPGGGDDSRDGDREKLRDRLMSYDPRLRPSLKEVLDTYKGGGVKRIARAEESEMQKRARVSMYVCHSIASDC</sequence>